<reference evidence="6 7" key="1">
    <citation type="submission" date="2018-11" db="EMBL/GenBank/DDBJ databases">
        <authorList>
            <consortium name="Pathogen Informatics"/>
        </authorList>
    </citation>
    <scope>NUCLEOTIDE SEQUENCE [LARGE SCALE GENOMIC DNA]</scope>
</reference>
<organism evidence="6 7">
    <name type="scientific">Dibothriocephalus latus</name>
    <name type="common">Fish tapeworm</name>
    <name type="synonym">Diphyllobothrium latum</name>
    <dbReference type="NCBI Taxonomy" id="60516"/>
    <lineage>
        <taxon>Eukaryota</taxon>
        <taxon>Metazoa</taxon>
        <taxon>Spiralia</taxon>
        <taxon>Lophotrochozoa</taxon>
        <taxon>Platyhelminthes</taxon>
        <taxon>Cestoda</taxon>
        <taxon>Eucestoda</taxon>
        <taxon>Diphyllobothriidea</taxon>
        <taxon>Diphyllobothriidae</taxon>
        <taxon>Dibothriocephalus</taxon>
    </lineage>
</organism>
<evidence type="ECO:0000259" key="5">
    <source>
        <dbReference type="Pfam" id="PF16212"/>
    </source>
</evidence>
<dbReference type="EMBL" id="UYRU01044332">
    <property type="protein sequence ID" value="VDK86153.1"/>
    <property type="molecule type" value="Genomic_DNA"/>
</dbReference>
<feature type="transmembrane region" description="Helical" evidence="4">
    <location>
        <begin position="142"/>
        <end position="165"/>
    </location>
</feature>
<dbReference type="GO" id="GO:0045332">
    <property type="term" value="P:phospholipid translocation"/>
    <property type="evidence" value="ECO:0007669"/>
    <property type="project" value="TreeGrafter"/>
</dbReference>
<dbReference type="AlphaFoldDB" id="A0A3P6TSB1"/>
<feature type="transmembrane region" description="Helical" evidence="4">
    <location>
        <begin position="287"/>
        <end position="310"/>
    </location>
</feature>
<dbReference type="OrthoDB" id="377733at2759"/>
<dbReference type="Proteomes" id="UP000281553">
    <property type="component" value="Unassembled WGS sequence"/>
</dbReference>
<evidence type="ECO:0000256" key="1">
    <source>
        <dbReference type="ARBA" id="ARBA00004141"/>
    </source>
</evidence>
<keyword evidence="3" id="KW-0460">Magnesium</keyword>
<sequence length="324" mass="36754">MLLVHGQWNYYRVSMAALVFYFKCVAFVAVHSILLFFNGFSAQSMVEGLLYTLYNLTLTSWGPFCFALFEQHVLEKELLHRPYLYRLMTQNVNLRAWHIAVWCLDGIWHALVVVGVGYYVLAGGGVYAEARFYPPGTSYATIDMDLFGSAVYTLLVVTTNLRMLYTSGPASVLYLNFFYLDTSPAFWFSIPLSVVLALLPDILWRLASDAWWDHQIALSGVKREKERRKRKARREQPQDSWAKSKEEGGLVSFLLPTFWSVSCLCQPRQLCEQSSLSSQFLKTIARFLVVCSCAVRGIGIAGSSSLWLLIRGAMQKHGATGLKY</sequence>
<dbReference type="PANTHER" id="PTHR24092">
    <property type="entry name" value="PROBABLE PHOSPHOLIPID-TRANSPORTING ATPASE"/>
    <property type="match status" value="1"/>
</dbReference>
<evidence type="ECO:0000313" key="6">
    <source>
        <dbReference type="EMBL" id="VDK86153.1"/>
    </source>
</evidence>
<gene>
    <name evidence="6" type="ORF">DILT_LOCUS3833</name>
</gene>
<name>A0A3P6TSB1_DIBLA</name>
<comment type="subcellular location">
    <subcellularLocation>
        <location evidence="1">Membrane</location>
        <topology evidence="1">Multi-pass membrane protein</topology>
    </subcellularLocation>
</comment>
<keyword evidence="4" id="KW-1133">Transmembrane helix</keyword>
<dbReference type="InterPro" id="IPR023298">
    <property type="entry name" value="ATPase_P-typ_TM_dom_sf"/>
</dbReference>
<feature type="transmembrane region" description="Helical" evidence="4">
    <location>
        <begin position="49"/>
        <end position="69"/>
    </location>
</feature>
<keyword evidence="7" id="KW-1185">Reference proteome</keyword>
<evidence type="ECO:0000256" key="2">
    <source>
        <dbReference type="ARBA" id="ARBA00022723"/>
    </source>
</evidence>
<keyword evidence="4" id="KW-0472">Membrane</keyword>
<dbReference type="PANTHER" id="PTHR24092:SF175">
    <property type="entry name" value="PHOSPHOLIPID-TRANSPORTING ATPASE"/>
    <property type="match status" value="1"/>
</dbReference>
<keyword evidence="2" id="KW-0479">Metal-binding</keyword>
<protein>
    <recommendedName>
        <fullName evidence="5">P-type ATPase C-terminal domain-containing protein</fullName>
    </recommendedName>
</protein>
<accession>A0A3P6TSB1</accession>
<dbReference type="GO" id="GO:0005783">
    <property type="term" value="C:endoplasmic reticulum"/>
    <property type="evidence" value="ECO:0007669"/>
    <property type="project" value="TreeGrafter"/>
</dbReference>
<evidence type="ECO:0000256" key="3">
    <source>
        <dbReference type="ARBA" id="ARBA00022842"/>
    </source>
</evidence>
<evidence type="ECO:0000313" key="7">
    <source>
        <dbReference type="Proteomes" id="UP000281553"/>
    </source>
</evidence>
<feature type="domain" description="P-type ATPase C-terminal" evidence="5">
    <location>
        <begin position="1"/>
        <end position="167"/>
    </location>
</feature>
<feature type="transmembrane region" description="Helical" evidence="4">
    <location>
        <begin position="185"/>
        <end position="204"/>
    </location>
</feature>
<dbReference type="GO" id="GO:0046872">
    <property type="term" value="F:metal ion binding"/>
    <property type="evidence" value="ECO:0007669"/>
    <property type="project" value="UniProtKB-KW"/>
</dbReference>
<dbReference type="SUPFAM" id="SSF81665">
    <property type="entry name" value="Calcium ATPase, transmembrane domain M"/>
    <property type="match status" value="1"/>
</dbReference>
<keyword evidence="4" id="KW-0812">Transmembrane</keyword>
<proteinExistence type="predicted"/>
<dbReference type="InterPro" id="IPR032630">
    <property type="entry name" value="P_typ_ATPase_c"/>
</dbReference>
<dbReference type="GO" id="GO:0005886">
    <property type="term" value="C:plasma membrane"/>
    <property type="evidence" value="ECO:0007669"/>
    <property type="project" value="TreeGrafter"/>
</dbReference>
<dbReference type="GO" id="GO:0140326">
    <property type="term" value="F:ATPase-coupled intramembrane lipid transporter activity"/>
    <property type="evidence" value="ECO:0007669"/>
    <property type="project" value="TreeGrafter"/>
</dbReference>
<evidence type="ECO:0000256" key="4">
    <source>
        <dbReference type="SAM" id="Phobius"/>
    </source>
</evidence>
<feature type="transmembrane region" description="Helical" evidence="4">
    <location>
        <begin position="15"/>
        <end position="37"/>
    </location>
</feature>
<dbReference type="Pfam" id="PF16212">
    <property type="entry name" value="PhoLip_ATPase_C"/>
    <property type="match status" value="1"/>
</dbReference>
<feature type="transmembrane region" description="Helical" evidence="4">
    <location>
        <begin position="96"/>
        <end position="121"/>
    </location>
</feature>